<dbReference type="InterPro" id="IPR012312">
    <property type="entry name" value="Hemerythrin-like"/>
</dbReference>
<dbReference type="Gene3D" id="1.20.120.520">
    <property type="entry name" value="nmb1532 protein domain like"/>
    <property type="match status" value="1"/>
</dbReference>
<protein>
    <submittedName>
        <fullName evidence="2">Hemerythrin domain-containing protein</fullName>
    </submittedName>
</protein>
<dbReference type="AlphaFoldDB" id="A0A5B7WV40"/>
<reference evidence="2 3" key="1">
    <citation type="submission" date="2018-12" db="EMBL/GenBank/DDBJ databases">
        <title>Complete Genome Sequence of Glutamicibacter creatinolyticus strain LGCM259,isolated from an abscess of a 12-year-old mare in Italy.</title>
        <authorList>
            <person name="Santos R.G."/>
            <person name="Silva A.L."/>
            <person name="Seyffert N."/>
            <person name="Castro T.L.P."/>
            <person name="Attili A.R."/>
            <person name="Rifici C."/>
            <person name="Mazzullo G."/>
            <person name="Brenig B."/>
            <person name="Venanzi F."/>
            <person name="Azevedo V."/>
        </authorList>
    </citation>
    <scope>NUCLEOTIDE SEQUENCE [LARGE SCALE GENOMIC DNA]</scope>
    <source>
        <strain evidence="2 3">LGCM 259</strain>
    </source>
</reference>
<evidence type="ECO:0000259" key="1">
    <source>
        <dbReference type="Pfam" id="PF01814"/>
    </source>
</evidence>
<dbReference type="Proteomes" id="UP000307000">
    <property type="component" value="Chromosome"/>
</dbReference>
<dbReference type="KEGG" id="gcr:GcLGCM259_2198"/>
<proteinExistence type="predicted"/>
<feature type="domain" description="Hemerythrin-like" evidence="1">
    <location>
        <begin position="41"/>
        <end position="157"/>
    </location>
</feature>
<sequence length="189" mass="20948">MTLETRKPQATLPQARGLATYRWADLGPGRGTTMSGEQLAAALEAEHRRIDSGIEDFLARQATGARARESLGAALAALRRHIYLEEVILFPSLRGGSLDMALFVMEREHGRLWDLLDALDQRQGQWGGAEARQLCQRLLQTLEKHNAKEEPIIYPQADEGLEDAAARRLGEFLATGQMPEGWRCARASA</sequence>
<keyword evidence="3" id="KW-1185">Reference proteome</keyword>
<name>A0A5B7WV40_9MICC</name>
<accession>A0A5B7WV40</accession>
<dbReference type="Pfam" id="PF01814">
    <property type="entry name" value="Hemerythrin"/>
    <property type="match status" value="1"/>
</dbReference>
<gene>
    <name evidence="2" type="ORF">GcLGCM259_2198</name>
</gene>
<organism evidence="2 3">
    <name type="scientific">Glutamicibacter creatinolyticus</name>
    <dbReference type="NCBI Taxonomy" id="162496"/>
    <lineage>
        <taxon>Bacteria</taxon>
        <taxon>Bacillati</taxon>
        <taxon>Actinomycetota</taxon>
        <taxon>Actinomycetes</taxon>
        <taxon>Micrococcales</taxon>
        <taxon>Micrococcaceae</taxon>
        <taxon>Glutamicibacter</taxon>
    </lineage>
</organism>
<evidence type="ECO:0000313" key="2">
    <source>
        <dbReference type="EMBL" id="QCY47908.1"/>
    </source>
</evidence>
<evidence type="ECO:0000313" key="3">
    <source>
        <dbReference type="Proteomes" id="UP000307000"/>
    </source>
</evidence>
<dbReference type="EMBL" id="CP034412">
    <property type="protein sequence ID" value="QCY47908.1"/>
    <property type="molecule type" value="Genomic_DNA"/>
</dbReference>